<feature type="region of interest" description="Disordered" evidence="1">
    <location>
        <begin position="627"/>
        <end position="647"/>
    </location>
</feature>
<reference evidence="3" key="1">
    <citation type="journal article" date="2023" name="Mol. Phylogenet. Evol.">
        <title>Genome-scale phylogeny and comparative genomics of the fungal order Sordariales.</title>
        <authorList>
            <person name="Hensen N."/>
            <person name="Bonometti L."/>
            <person name="Westerberg I."/>
            <person name="Brannstrom I.O."/>
            <person name="Guillou S."/>
            <person name="Cros-Aarteil S."/>
            <person name="Calhoun S."/>
            <person name="Haridas S."/>
            <person name="Kuo A."/>
            <person name="Mondo S."/>
            <person name="Pangilinan J."/>
            <person name="Riley R."/>
            <person name="LaButti K."/>
            <person name="Andreopoulos B."/>
            <person name="Lipzen A."/>
            <person name="Chen C."/>
            <person name="Yan M."/>
            <person name="Daum C."/>
            <person name="Ng V."/>
            <person name="Clum A."/>
            <person name="Steindorff A."/>
            <person name="Ohm R.A."/>
            <person name="Martin F."/>
            <person name="Silar P."/>
            <person name="Natvig D.O."/>
            <person name="Lalanne C."/>
            <person name="Gautier V."/>
            <person name="Ament-Velasquez S.L."/>
            <person name="Kruys A."/>
            <person name="Hutchinson M.I."/>
            <person name="Powell A.J."/>
            <person name="Barry K."/>
            <person name="Miller A.N."/>
            <person name="Grigoriev I.V."/>
            <person name="Debuchy R."/>
            <person name="Gladieux P."/>
            <person name="Hiltunen Thoren M."/>
            <person name="Johannesson H."/>
        </authorList>
    </citation>
    <scope>NUCLEOTIDE SEQUENCE</scope>
    <source>
        <strain evidence="3">CBS 538.74</strain>
    </source>
</reference>
<keyword evidence="2" id="KW-0812">Transmembrane</keyword>
<dbReference type="Proteomes" id="UP001302745">
    <property type="component" value="Unassembled WGS sequence"/>
</dbReference>
<proteinExistence type="predicted"/>
<evidence type="ECO:0000256" key="1">
    <source>
        <dbReference type="SAM" id="MobiDB-lite"/>
    </source>
</evidence>
<protein>
    <submittedName>
        <fullName evidence="3">Uncharacterized protein</fullName>
    </submittedName>
</protein>
<keyword evidence="4" id="KW-1185">Reference proteome</keyword>
<reference evidence="3" key="2">
    <citation type="submission" date="2023-05" db="EMBL/GenBank/DDBJ databases">
        <authorList>
            <consortium name="Lawrence Berkeley National Laboratory"/>
            <person name="Steindorff A."/>
            <person name="Hensen N."/>
            <person name="Bonometti L."/>
            <person name="Westerberg I."/>
            <person name="Brannstrom I.O."/>
            <person name="Guillou S."/>
            <person name="Cros-Aarteil S."/>
            <person name="Calhoun S."/>
            <person name="Haridas S."/>
            <person name="Kuo A."/>
            <person name="Mondo S."/>
            <person name="Pangilinan J."/>
            <person name="Riley R."/>
            <person name="Labutti K."/>
            <person name="Andreopoulos B."/>
            <person name="Lipzen A."/>
            <person name="Chen C."/>
            <person name="Yanf M."/>
            <person name="Daum C."/>
            <person name="Ng V."/>
            <person name="Clum A."/>
            <person name="Ohm R."/>
            <person name="Martin F."/>
            <person name="Silar P."/>
            <person name="Natvig D."/>
            <person name="Lalanne C."/>
            <person name="Gautier V."/>
            <person name="Ament-Velasquez S.L."/>
            <person name="Kruys A."/>
            <person name="Hutchinson M.I."/>
            <person name="Powell A.J."/>
            <person name="Barry K."/>
            <person name="Miller A.N."/>
            <person name="Grigoriev I.V."/>
            <person name="Debuchy R."/>
            <person name="Gladieux P."/>
            <person name="Thoren M.H."/>
            <person name="Johannesson H."/>
        </authorList>
    </citation>
    <scope>NUCLEOTIDE SEQUENCE</scope>
    <source>
        <strain evidence="3">CBS 538.74</strain>
    </source>
</reference>
<feature type="compositionally biased region" description="Basic and acidic residues" evidence="1">
    <location>
        <begin position="315"/>
        <end position="328"/>
    </location>
</feature>
<accession>A0AAN6VIG8</accession>
<evidence type="ECO:0000313" key="4">
    <source>
        <dbReference type="Proteomes" id="UP001302745"/>
    </source>
</evidence>
<keyword evidence="2" id="KW-0472">Membrane</keyword>
<dbReference type="EMBL" id="MU856985">
    <property type="protein sequence ID" value="KAK4152148.1"/>
    <property type="molecule type" value="Genomic_DNA"/>
</dbReference>
<feature type="compositionally biased region" description="Low complexity" evidence="1">
    <location>
        <begin position="29"/>
        <end position="39"/>
    </location>
</feature>
<keyword evidence="2" id="KW-1133">Transmembrane helix</keyword>
<dbReference type="AlphaFoldDB" id="A0AAN6VIG8"/>
<gene>
    <name evidence="3" type="ORF">C8A00DRAFT_35172</name>
</gene>
<name>A0AAN6VIG8_9PEZI</name>
<feature type="compositionally biased region" description="Low complexity" evidence="1">
    <location>
        <begin position="56"/>
        <end position="71"/>
    </location>
</feature>
<feature type="region of interest" description="Disordered" evidence="1">
    <location>
        <begin position="1"/>
        <end position="88"/>
    </location>
</feature>
<feature type="transmembrane region" description="Helical" evidence="2">
    <location>
        <begin position="91"/>
        <end position="110"/>
    </location>
</feature>
<sequence length="647" mass="71354">MPSDTQDQPPRGRRSSRRRDYSGAPDVEATAAAAAAAAARSTSRHDGVPRRSGTQSAGPDPDSHPAPAAAPKLGGAQEARGRREPPRSSRVPVAVFVIAVAVAVLYPYFWPPTLANMPITSLRPEDVVIKAAPCPIADLVSVAKLYADSCNRLCFPHRTPSGIALGLDAPGLNQLDIAAWLPNARIDSQEHPELNKSRRLPATLAPVVVDIANVSFTLKMMDTLWPILAHAAKDLLVLSLGRHHPEYPSLWKPLDGVFWGPQRDVSVVYYANKAWTGLRGNAFDWLFDAHYNLFHTPIIYLEWFAAEKAARDAATQKDKAKGDSDRSARPSPSPLAFGFQVPTLAQLVEHDKGWRQTLPRLLAGLAVSDDASSQLTSIMRPLSRFQGGLGTGTSELCMSRNLLDAVAEGRCRGNETSVVGRLVSYDSLGGQYSEDRHYLGGLRDALCDADTFLSYLATSAERARDRARVAVVERGGITTREALAGYFNRDGIVRRTATLDRALHMFHHLQSSLGLHRRRLADMATQMKRACMLQDEVRDRVHSLLYSGQGPWWHLEYNAHNETAELTIVVLPALRDTITQLRAATARLKAQQVPGRYDMRLWNALRELEEKVLSGWTQRLGLAGLPREPKHHWDDPPIVHDSDSSSW</sequence>
<evidence type="ECO:0000256" key="2">
    <source>
        <dbReference type="SAM" id="Phobius"/>
    </source>
</evidence>
<evidence type="ECO:0000313" key="3">
    <source>
        <dbReference type="EMBL" id="KAK4152148.1"/>
    </source>
</evidence>
<comment type="caution">
    <text evidence="3">The sequence shown here is derived from an EMBL/GenBank/DDBJ whole genome shotgun (WGS) entry which is preliminary data.</text>
</comment>
<feature type="region of interest" description="Disordered" evidence="1">
    <location>
        <begin position="315"/>
        <end position="337"/>
    </location>
</feature>
<organism evidence="3 4">
    <name type="scientific">Chaetomidium leptoderma</name>
    <dbReference type="NCBI Taxonomy" id="669021"/>
    <lineage>
        <taxon>Eukaryota</taxon>
        <taxon>Fungi</taxon>
        <taxon>Dikarya</taxon>
        <taxon>Ascomycota</taxon>
        <taxon>Pezizomycotina</taxon>
        <taxon>Sordariomycetes</taxon>
        <taxon>Sordariomycetidae</taxon>
        <taxon>Sordariales</taxon>
        <taxon>Chaetomiaceae</taxon>
        <taxon>Chaetomidium</taxon>
    </lineage>
</organism>